<sequence length="323" mass="36353">MKRIDDKPKEIVMYAQKRKETPIEMKNDVTDTRNDEANICNLLTAQQGYIYIPFAAPDLVDQSLGLNLHRHLKGKALYPLIGSNQNVLVEMEKLRAAEVIKLTTQINEVSDQLQKVDISLKSEADWNSETLRNKISHETFDSFVISVAKLSQQLSVLKNMQFSRKSLSQLSPERDKLYVLGHGGAGIDLLAADEEMTLGHMSAKTLVKQMEKGGLPKTFKDIRITACYSADSMKPTSFSSEELDETSGALRQKTGILRELFNPPTDITPLAKSISRELNRLGYKSTRVTGYHGAGVTFSQSDYRTRRIEGVLDIRRSLVKRIF</sequence>
<evidence type="ECO:0000313" key="2">
    <source>
        <dbReference type="Proteomes" id="UP000005723"/>
    </source>
</evidence>
<dbReference type="RefSeq" id="WP_004966062.1">
    <property type="nucleotide sequence ID" value="NZ_GG753568.1"/>
</dbReference>
<keyword evidence="2" id="KW-1185">Reference proteome</keyword>
<evidence type="ECO:0008006" key="3">
    <source>
        <dbReference type="Google" id="ProtNLM"/>
    </source>
</evidence>
<proteinExistence type="predicted"/>
<reference evidence="1 2" key="1">
    <citation type="submission" date="2010-01" db="EMBL/GenBank/DDBJ databases">
        <authorList>
            <person name="Muzny D."/>
            <person name="Qin X."/>
            <person name="Deng J."/>
            <person name="Jiang H."/>
            <person name="Liu Y."/>
            <person name="Qu J."/>
            <person name="Song X.-Z."/>
            <person name="Zhang L."/>
            <person name="Thornton R."/>
            <person name="Coyle M."/>
            <person name="Francisco L."/>
            <person name="Jackson L."/>
            <person name="Javaid M."/>
            <person name="Korchina V."/>
            <person name="Kovar C."/>
            <person name="Mata R."/>
            <person name="Mathew T."/>
            <person name="Ngo R."/>
            <person name="Nguyen L."/>
            <person name="Nguyen N."/>
            <person name="Okwuonu G."/>
            <person name="Ongeri F."/>
            <person name="Pham C."/>
            <person name="Simmons D."/>
            <person name="Wilczek-Boney K."/>
            <person name="Hale W."/>
            <person name="Jakkamsetti A."/>
            <person name="Pham P."/>
            <person name="Ruth R."/>
            <person name="San Lucas F."/>
            <person name="Warren J."/>
            <person name="Zhang J."/>
            <person name="Zhao Z."/>
            <person name="Zhou C."/>
            <person name="Zhu D."/>
            <person name="Lee S."/>
            <person name="Bess C."/>
            <person name="Blankenburg K."/>
            <person name="Forbes L."/>
            <person name="Fu Q."/>
            <person name="Gubbala S."/>
            <person name="Hirani K."/>
            <person name="Jayaseelan J.C."/>
            <person name="Lara F."/>
            <person name="Munidasa M."/>
            <person name="Palculict T."/>
            <person name="Patil S."/>
            <person name="Pu L.-L."/>
            <person name="Saada N."/>
            <person name="Tang L."/>
            <person name="Weissenberger G."/>
            <person name="Zhu Y."/>
            <person name="Hemphill L."/>
            <person name="Shang Y."/>
            <person name="Youmans B."/>
            <person name="Ayvaz T."/>
            <person name="Ross M."/>
            <person name="Santibanez J."/>
            <person name="Aqrawi P."/>
            <person name="Gross S."/>
            <person name="Joshi V."/>
            <person name="Fowler G."/>
            <person name="Nazareth L."/>
            <person name="Reid J."/>
            <person name="Worley K."/>
            <person name="Petrosino J."/>
            <person name="Highlander S."/>
            <person name="Gibbs R."/>
        </authorList>
    </citation>
    <scope>NUCLEOTIDE SEQUENCE [LARGE SCALE GENOMIC DNA]</scope>
    <source>
        <strain evidence="1 2">DSM 4582</strain>
    </source>
</reference>
<organism evidence="1 2">
    <name type="scientific">Serratia odorifera DSM 4582</name>
    <dbReference type="NCBI Taxonomy" id="667129"/>
    <lineage>
        <taxon>Bacteria</taxon>
        <taxon>Pseudomonadati</taxon>
        <taxon>Pseudomonadota</taxon>
        <taxon>Gammaproteobacteria</taxon>
        <taxon>Enterobacterales</taxon>
        <taxon>Yersiniaceae</taxon>
        <taxon>Serratia</taxon>
    </lineage>
</organism>
<dbReference type="AlphaFoldDB" id="D4E9X5"/>
<evidence type="ECO:0000313" key="1">
    <source>
        <dbReference type="EMBL" id="EFE93393.1"/>
    </source>
</evidence>
<dbReference type="HOGENOM" id="CLU_939643_0_0_6"/>
<dbReference type="STRING" id="667129.HMPREF0758_4975"/>
<comment type="caution">
    <text evidence="1">The sequence shown here is derived from an EMBL/GenBank/DDBJ whole genome shotgun (WGS) entry which is preliminary data.</text>
</comment>
<dbReference type="EMBL" id="ADBY01000077">
    <property type="protein sequence ID" value="EFE93393.1"/>
    <property type="molecule type" value="Genomic_DNA"/>
</dbReference>
<name>D4E9X5_SEROD</name>
<accession>D4E9X5</accession>
<protein>
    <recommendedName>
        <fullName evidence="3">Peptidase C80 domain-containing protein</fullName>
    </recommendedName>
</protein>
<gene>
    <name evidence="1" type="ORF">HMPREF0758_4975</name>
</gene>
<dbReference type="Proteomes" id="UP000005723">
    <property type="component" value="Unassembled WGS sequence"/>
</dbReference>
<dbReference type="OrthoDB" id="8596416at2"/>